<evidence type="ECO:0000259" key="2">
    <source>
        <dbReference type="Pfam" id="PF13193"/>
    </source>
</evidence>
<dbReference type="AlphaFoldDB" id="A0A4R4YE45"/>
<gene>
    <name evidence="3" type="ORF">E1288_30160</name>
</gene>
<protein>
    <submittedName>
        <fullName evidence="3">Acyl-CoA synthetase</fullName>
    </submittedName>
</protein>
<dbReference type="Gene3D" id="3.40.50.12780">
    <property type="entry name" value="N-terminal domain of ligase-like"/>
    <property type="match status" value="1"/>
</dbReference>
<evidence type="ECO:0000313" key="3">
    <source>
        <dbReference type="EMBL" id="TDD42194.1"/>
    </source>
</evidence>
<dbReference type="OrthoDB" id="3172305at2"/>
<evidence type="ECO:0000259" key="1">
    <source>
        <dbReference type="Pfam" id="PF00501"/>
    </source>
</evidence>
<dbReference type="SUPFAM" id="SSF56801">
    <property type="entry name" value="Acetyl-CoA synthetase-like"/>
    <property type="match status" value="1"/>
</dbReference>
<dbReference type="InterPro" id="IPR045851">
    <property type="entry name" value="AMP-bd_C_sf"/>
</dbReference>
<dbReference type="PANTHER" id="PTHR43767">
    <property type="entry name" value="LONG-CHAIN-FATTY-ACID--COA LIGASE"/>
    <property type="match status" value="1"/>
</dbReference>
<dbReference type="InterPro" id="IPR000873">
    <property type="entry name" value="AMP-dep_synth/lig_dom"/>
</dbReference>
<proteinExistence type="predicted"/>
<keyword evidence="4" id="KW-1185">Reference proteome</keyword>
<organism evidence="3 4">
    <name type="scientific">Saccharopolyspora elongata</name>
    <dbReference type="NCBI Taxonomy" id="2530387"/>
    <lineage>
        <taxon>Bacteria</taxon>
        <taxon>Bacillati</taxon>
        <taxon>Actinomycetota</taxon>
        <taxon>Actinomycetes</taxon>
        <taxon>Pseudonocardiales</taxon>
        <taxon>Pseudonocardiaceae</taxon>
        <taxon>Saccharopolyspora</taxon>
    </lineage>
</organism>
<feature type="domain" description="AMP-dependent synthetase/ligase" evidence="1">
    <location>
        <begin position="22"/>
        <end position="368"/>
    </location>
</feature>
<dbReference type="Pfam" id="PF13193">
    <property type="entry name" value="AMP-binding_C"/>
    <property type="match status" value="1"/>
</dbReference>
<dbReference type="Proteomes" id="UP000294947">
    <property type="component" value="Unassembled WGS sequence"/>
</dbReference>
<feature type="domain" description="AMP-binding enzyme C-terminal" evidence="2">
    <location>
        <begin position="418"/>
        <end position="493"/>
    </location>
</feature>
<reference evidence="3 4" key="1">
    <citation type="submission" date="2019-03" db="EMBL/GenBank/DDBJ databases">
        <title>Draft genome sequences of novel Actinobacteria.</title>
        <authorList>
            <person name="Sahin N."/>
            <person name="Ay H."/>
            <person name="Saygin H."/>
        </authorList>
    </citation>
    <scope>NUCLEOTIDE SEQUENCE [LARGE SCALE GENOMIC DNA]</scope>
    <source>
        <strain evidence="3 4">7K502</strain>
    </source>
</reference>
<comment type="caution">
    <text evidence="3">The sequence shown here is derived from an EMBL/GenBank/DDBJ whole genome shotgun (WGS) entry which is preliminary data.</text>
</comment>
<dbReference type="InterPro" id="IPR042099">
    <property type="entry name" value="ANL_N_sf"/>
</dbReference>
<dbReference type="InterPro" id="IPR025110">
    <property type="entry name" value="AMP-bd_C"/>
</dbReference>
<evidence type="ECO:0000313" key="4">
    <source>
        <dbReference type="Proteomes" id="UP000294947"/>
    </source>
</evidence>
<dbReference type="PROSITE" id="PS00455">
    <property type="entry name" value="AMP_BINDING"/>
    <property type="match status" value="1"/>
</dbReference>
<dbReference type="RefSeq" id="WP_132491065.1">
    <property type="nucleotide sequence ID" value="NZ_SMKW01000050.1"/>
</dbReference>
<sequence length="503" mass="54025">MSTLHADPHTSPGYADLILSALRRRPNHIAFRFTGEDGMRRAWTYQETAQQIERTAAALGRLGLAPGNAIALLSGPRPEAFTVMVAACLAGLRYAALHPLGTVDTDRSILSDCAADLLLVDDTRFASRAHSADTRVVTLSELGRLVDDTRPGADDPRGPALYLFYTGGTTGEPKGVMLRDRSLVANAWACSSWAWPPETNLLITTPMSHAAGLLVAPGLLRGASFELHPSFNVDRFIDAIEQHGVTASFLVPTMLYALLDHPRLAGADLSGLRWILYGAAPTDPTRLVQARRVFGPVLSQHYGQAEAPNALTVLDPAEHSDDPAVLGSCGRTMPGVKIALFDPEGRAVTAGETGELCVQGPLVMDGYWNKPEQTAAALAGGWLHTGDVARLDETGLITIVDRIKDTIISGGFNIYPREVEDALCTHPAVAASAVYGMPDPRWGEAITATVVLRPGRTATPAELTDHVRELKGAIWAPKRVRLRDSLPVTALGKIDKKKLREQS</sequence>
<dbReference type="Gene3D" id="3.30.300.30">
    <property type="match status" value="1"/>
</dbReference>
<name>A0A4R4YE45_9PSEU</name>
<dbReference type="EMBL" id="SMKW01000050">
    <property type="protein sequence ID" value="TDD42194.1"/>
    <property type="molecule type" value="Genomic_DNA"/>
</dbReference>
<accession>A0A4R4YE45</accession>
<dbReference type="InterPro" id="IPR050237">
    <property type="entry name" value="ATP-dep_AMP-bd_enzyme"/>
</dbReference>
<dbReference type="GO" id="GO:0016877">
    <property type="term" value="F:ligase activity, forming carbon-sulfur bonds"/>
    <property type="evidence" value="ECO:0007669"/>
    <property type="project" value="UniProtKB-ARBA"/>
</dbReference>
<dbReference type="PANTHER" id="PTHR43767:SF7">
    <property type="entry name" value="MEDIUM_LONG-CHAIN-FATTY-ACID--COA LIGASE FADD8"/>
    <property type="match status" value="1"/>
</dbReference>
<dbReference type="InterPro" id="IPR020845">
    <property type="entry name" value="AMP-binding_CS"/>
</dbReference>
<dbReference type="Pfam" id="PF00501">
    <property type="entry name" value="AMP-binding"/>
    <property type="match status" value="1"/>
</dbReference>